<dbReference type="AlphaFoldDB" id="A0AAW1NS71"/>
<accession>A0AAW1NS71</accession>
<name>A0AAW1NS71_9CHLO</name>
<feature type="region of interest" description="Disordered" evidence="3">
    <location>
        <begin position="78"/>
        <end position="108"/>
    </location>
</feature>
<reference evidence="7 8" key="1">
    <citation type="journal article" date="2024" name="Nat. Commun.">
        <title>Phylogenomics reveals the evolutionary origins of lichenization in chlorophyte algae.</title>
        <authorList>
            <person name="Puginier C."/>
            <person name="Libourel C."/>
            <person name="Otte J."/>
            <person name="Skaloud P."/>
            <person name="Haon M."/>
            <person name="Grisel S."/>
            <person name="Petersen M."/>
            <person name="Berrin J.G."/>
            <person name="Delaux P.M."/>
            <person name="Dal Grande F."/>
            <person name="Keller J."/>
        </authorList>
    </citation>
    <scope>NUCLEOTIDE SEQUENCE [LARGE SCALE GENOMIC DNA]</scope>
    <source>
        <strain evidence="7 8">SAG 2036</strain>
    </source>
</reference>
<evidence type="ECO:0000256" key="3">
    <source>
        <dbReference type="SAM" id="MobiDB-lite"/>
    </source>
</evidence>
<dbReference type="EMBL" id="JALJOQ010000193">
    <property type="protein sequence ID" value="KAK9790351.1"/>
    <property type="molecule type" value="Genomic_DNA"/>
</dbReference>
<keyword evidence="1" id="KW-0560">Oxidoreductase</keyword>
<feature type="compositionally biased region" description="Low complexity" evidence="3">
    <location>
        <begin position="96"/>
        <end position="108"/>
    </location>
</feature>
<dbReference type="InterPro" id="IPR006140">
    <property type="entry name" value="D-isomer_DH_NAD-bd"/>
</dbReference>
<dbReference type="PANTHER" id="PTHR43333:SF1">
    <property type="entry name" value="D-ISOMER SPECIFIC 2-HYDROXYACID DEHYDROGENASE NAD-BINDING DOMAIN-CONTAINING PROTEIN"/>
    <property type="match status" value="1"/>
</dbReference>
<evidence type="ECO:0000259" key="6">
    <source>
        <dbReference type="Pfam" id="PF02826"/>
    </source>
</evidence>
<keyword evidence="8" id="KW-1185">Reference proteome</keyword>
<evidence type="ECO:0000313" key="7">
    <source>
        <dbReference type="EMBL" id="KAK9790351.1"/>
    </source>
</evidence>
<dbReference type="Proteomes" id="UP001465755">
    <property type="component" value="Unassembled WGS sequence"/>
</dbReference>
<organism evidence="7 8">
    <name type="scientific">Symbiochloris irregularis</name>
    <dbReference type="NCBI Taxonomy" id="706552"/>
    <lineage>
        <taxon>Eukaryota</taxon>
        <taxon>Viridiplantae</taxon>
        <taxon>Chlorophyta</taxon>
        <taxon>core chlorophytes</taxon>
        <taxon>Trebouxiophyceae</taxon>
        <taxon>Trebouxiales</taxon>
        <taxon>Trebouxiaceae</taxon>
        <taxon>Symbiochloris</taxon>
    </lineage>
</organism>
<feature type="domain" description="D-isomer specific 2-hydroxyacid dehydrogenase catalytic" evidence="5">
    <location>
        <begin position="385"/>
        <end position="646"/>
    </location>
</feature>
<dbReference type="InterPro" id="IPR006139">
    <property type="entry name" value="D-isomer_2_OHA_DH_cat_dom"/>
</dbReference>
<dbReference type="CDD" id="cd05300">
    <property type="entry name" value="2-Hacid_dh_1"/>
    <property type="match status" value="1"/>
</dbReference>
<evidence type="ECO:0000256" key="2">
    <source>
        <dbReference type="ARBA" id="ARBA00023027"/>
    </source>
</evidence>
<dbReference type="GO" id="GO:0051287">
    <property type="term" value="F:NAD binding"/>
    <property type="evidence" value="ECO:0007669"/>
    <property type="project" value="InterPro"/>
</dbReference>
<feature type="chain" id="PRO_5043946005" description="D-isomer specific 2-hydroxyacid dehydrogenase NAD-binding domain-containing protein" evidence="4">
    <location>
        <begin position="23"/>
        <end position="653"/>
    </location>
</feature>
<dbReference type="PANTHER" id="PTHR43333">
    <property type="entry name" value="2-HACID_DH_C DOMAIN-CONTAINING PROTEIN"/>
    <property type="match status" value="1"/>
</dbReference>
<dbReference type="PROSITE" id="PS51257">
    <property type="entry name" value="PROKAR_LIPOPROTEIN"/>
    <property type="match status" value="1"/>
</dbReference>
<keyword evidence="4" id="KW-0732">Signal</keyword>
<dbReference type="SUPFAM" id="SSF51735">
    <property type="entry name" value="NAD(P)-binding Rossmann-fold domains"/>
    <property type="match status" value="1"/>
</dbReference>
<feature type="domain" description="D-isomer specific 2-hydroxyacid dehydrogenase NAD-binding" evidence="6">
    <location>
        <begin position="443"/>
        <end position="616"/>
    </location>
</feature>
<comment type="caution">
    <text evidence="7">The sequence shown here is derived from an EMBL/GenBank/DDBJ whole genome shotgun (WGS) entry which is preliminary data.</text>
</comment>
<feature type="signal peptide" evidence="4">
    <location>
        <begin position="1"/>
        <end position="22"/>
    </location>
</feature>
<evidence type="ECO:0000259" key="5">
    <source>
        <dbReference type="Pfam" id="PF00389"/>
    </source>
</evidence>
<evidence type="ECO:0008006" key="9">
    <source>
        <dbReference type="Google" id="ProtNLM"/>
    </source>
</evidence>
<dbReference type="Gene3D" id="3.40.50.720">
    <property type="entry name" value="NAD(P)-binding Rossmann-like Domain"/>
    <property type="match status" value="2"/>
</dbReference>
<feature type="compositionally biased region" description="Low complexity" evidence="3">
    <location>
        <begin position="79"/>
        <end position="88"/>
    </location>
</feature>
<sequence>MARFTAVMLLALFAGCTLGTNAKDLSRHQGLSDPDHVARVTSGYRRGLRQAEALAGGAQAVAGLNGMTVATTNGNGFLPSGNQASSGASAGGSSGGSPASPSVGGTGTAASAAAAASTAAKKAASAAAAASAAGNQGVAAAAAAAASQAAAAAASASAGDAAAASSAASSSSNWANQASSAATASSSAAAAAASSSGNGAASASAAASNSAGNGAVDVSAAAAAAASGALSAASSASAATSGAASSAAAASAAASAASSAAAASNAAASAASASGDSAAASAASSAGQQASSAAAAASSSGGGSSSAVAAAGNRGRWLCVPMAAQDQGLIVIASNDSPEIEELKGLPQELPILAIGRTPEEIGAADWNRATVLLNCGVGPNAGKRETIEALWPKLSKLKWIHSASAGIEKLVFKQLVDSDVVVTNAKGTFSHALAEFAILGCMYFAKEVPRIQAQKSRKHWEKFNVQELRGRTMGVVGYGDIGQACAKLGRAFGMRILALRRRTELSDQEQQSGLKVYTPDKLHQLMADSDYVVAALPSTPSTQQFIDAGAIKAMSSHAVFVNVGRGITVDEPALIEALREKRIKGAALDVFAEEPLPENSPIYGLDNVFMTPHCADQTDTFQHEAIEQFVENAKRFVKGEQLLNITDKKSGY</sequence>
<dbReference type="InterPro" id="IPR036291">
    <property type="entry name" value="NAD(P)-bd_dom_sf"/>
</dbReference>
<evidence type="ECO:0000313" key="8">
    <source>
        <dbReference type="Proteomes" id="UP001465755"/>
    </source>
</evidence>
<dbReference type="SUPFAM" id="SSF52283">
    <property type="entry name" value="Formate/glycerate dehydrogenase catalytic domain-like"/>
    <property type="match status" value="1"/>
</dbReference>
<dbReference type="GO" id="GO:0016616">
    <property type="term" value="F:oxidoreductase activity, acting on the CH-OH group of donors, NAD or NADP as acceptor"/>
    <property type="evidence" value="ECO:0007669"/>
    <property type="project" value="InterPro"/>
</dbReference>
<evidence type="ECO:0000256" key="1">
    <source>
        <dbReference type="ARBA" id="ARBA00023002"/>
    </source>
</evidence>
<protein>
    <recommendedName>
        <fullName evidence="9">D-isomer specific 2-hydroxyacid dehydrogenase NAD-binding domain-containing protein</fullName>
    </recommendedName>
</protein>
<keyword evidence="2" id="KW-0520">NAD</keyword>
<dbReference type="Pfam" id="PF00389">
    <property type="entry name" value="2-Hacid_dh"/>
    <property type="match status" value="1"/>
</dbReference>
<dbReference type="Pfam" id="PF02826">
    <property type="entry name" value="2-Hacid_dh_C"/>
    <property type="match status" value="1"/>
</dbReference>
<gene>
    <name evidence="7" type="ORF">WJX73_000184</name>
</gene>
<evidence type="ECO:0000256" key="4">
    <source>
        <dbReference type="SAM" id="SignalP"/>
    </source>
</evidence>
<proteinExistence type="predicted"/>